<keyword evidence="3" id="KW-1185">Reference proteome</keyword>
<keyword evidence="1" id="KW-0472">Membrane</keyword>
<proteinExistence type="predicted"/>
<evidence type="ECO:0000313" key="2">
    <source>
        <dbReference type="EMBL" id="AEV52144.1"/>
    </source>
</evidence>
<feature type="transmembrane region" description="Helical" evidence="1">
    <location>
        <begin position="6"/>
        <end position="29"/>
    </location>
</feature>
<name>G9FHQ6_9CAUD</name>
<organism evidence="2 3">
    <name type="scientific">Rhodococcus phage RGL3</name>
    <dbReference type="NCBI Taxonomy" id="2922221"/>
    <lineage>
        <taxon>Viruses</taxon>
        <taxon>Duplodnaviria</taxon>
        <taxon>Heunggongvirae</taxon>
        <taxon>Uroviricota</taxon>
        <taxon>Caudoviricetes</taxon>
        <taxon>Rerduovirus</taxon>
        <taxon>Rerduovirus RGL3</taxon>
    </lineage>
</organism>
<dbReference type="EMBL" id="JN116826">
    <property type="protein sequence ID" value="AEV52144.1"/>
    <property type="molecule type" value="Genomic_DNA"/>
</dbReference>
<evidence type="ECO:0000256" key="1">
    <source>
        <dbReference type="SAM" id="Phobius"/>
    </source>
</evidence>
<dbReference type="RefSeq" id="YP_005087022.1">
    <property type="nucleotide sequence ID" value="NC_016650.1"/>
</dbReference>
<dbReference type="GeneID" id="11541221"/>
<dbReference type="KEGG" id="vg:11541221"/>
<reference evidence="2 3" key="1">
    <citation type="journal article" date="2013" name="Arch. Virol.">
        <title>Characterization and whole genome sequences of the Rhodococcus bacteriophages RGL3 and RER2.</title>
        <authorList>
            <person name="Petrovski S."/>
            <person name="Seviour R.J."/>
            <person name="Tillett D."/>
        </authorList>
    </citation>
    <scope>NUCLEOTIDE SEQUENCE [LARGE SCALE GENOMIC DNA]</scope>
</reference>
<keyword evidence="1" id="KW-1133">Transmembrane helix</keyword>
<accession>G9FHQ6</accession>
<evidence type="ECO:0000313" key="3">
    <source>
        <dbReference type="Proteomes" id="UP000005433"/>
    </source>
</evidence>
<sequence length="87" mass="9801">MIGFLLWIGFLSALAAFVGVCLLVAALALRPVWRMIRGQSERAAYRRRYQAANRSIIAVRAERENREYLAGNPRGIYGSYTPVDLDV</sequence>
<keyword evidence="1" id="KW-0812">Transmembrane</keyword>
<dbReference type="Proteomes" id="UP000005433">
    <property type="component" value="Segment"/>
</dbReference>
<protein>
    <submittedName>
        <fullName evidence="2">Uncharacterized protein</fullName>
    </submittedName>
</protein>